<dbReference type="GO" id="GO:1990610">
    <property type="term" value="F:acetolactate synthase regulator activity"/>
    <property type="evidence" value="ECO:0007669"/>
    <property type="project" value="InterPro"/>
</dbReference>
<gene>
    <name evidence="3" type="primary">Aste57867_9513</name>
    <name evidence="2" type="ORF">As57867_009476</name>
    <name evidence="3" type="ORF">ASTE57867_9513</name>
</gene>
<dbReference type="InterPro" id="IPR002912">
    <property type="entry name" value="ACT_dom"/>
</dbReference>
<dbReference type="PANTHER" id="PTHR31242">
    <property type="entry name" value="ACETOLACTATE SYNTHASE SMALL SUBUNIT, MITOCHONDRIAL"/>
    <property type="match status" value="1"/>
</dbReference>
<feature type="domain" description="ACT" evidence="1">
    <location>
        <begin position="28"/>
        <end position="102"/>
    </location>
</feature>
<dbReference type="GO" id="GO:0005948">
    <property type="term" value="C:acetolactate synthase complex"/>
    <property type="evidence" value="ECO:0007669"/>
    <property type="project" value="TreeGrafter"/>
</dbReference>
<dbReference type="GO" id="GO:0042645">
    <property type="term" value="C:mitochondrial nucleoid"/>
    <property type="evidence" value="ECO:0007669"/>
    <property type="project" value="TreeGrafter"/>
</dbReference>
<dbReference type="NCBIfam" id="TIGR00119">
    <property type="entry name" value="acolac_sm"/>
    <property type="match status" value="1"/>
</dbReference>
<dbReference type="Proteomes" id="UP000332933">
    <property type="component" value="Unassembled WGS sequence"/>
</dbReference>
<dbReference type="InterPro" id="IPR027271">
    <property type="entry name" value="Acetolactate_synth/TF_NikR_C"/>
</dbReference>
<dbReference type="PROSITE" id="PS51671">
    <property type="entry name" value="ACT"/>
    <property type="match status" value="1"/>
</dbReference>
<dbReference type="InterPro" id="IPR019455">
    <property type="entry name" value="Acetolactate_synth_ssu_C"/>
</dbReference>
<organism evidence="3 4">
    <name type="scientific">Aphanomyces stellatus</name>
    <dbReference type="NCBI Taxonomy" id="120398"/>
    <lineage>
        <taxon>Eukaryota</taxon>
        <taxon>Sar</taxon>
        <taxon>Stramenopiles</taxon>
        <taxon>Oomycota</taxon>
        <taxon>Saprolegniomycetes</taxon>
        <taxon>Saprolegniales</taxon>
        <taxon>Verrucalvaceae</taxon>
        <taxon>Aphanomyces</taxon>
    </lineage>
</organism>
<evidence type="ECO:0000313" key="2">
    <source>
        <dbReference type="EMBL" id="KAF0699963.1"/>
    </source>
</evidence>
<dbReference type="SUPFAM" id="SSF55021">
    <property type="entry name" value="ACT-like"/>
    <property type="match status" value="2"/>
</dbReference>
<dbReference type="Gene3D" id="3.30.70.260">
    <property type="match status" value="1"/>
</dbReference>
<dbReference type="InterPro" id="IPR004789">
    <property type="entry name" value="Acetalactate_synth_ssu"/>
</dbReference>
<dbReference type="PANTHER" id="PTHR31242:SF2">
    <property type="entry name" value="ACETOLACTATE SYNTHASE SMALL SUBUNIT, MITOCHONDRIAL"/>
    <property type="match status" value="1"/>
</dbReference>
<dbReference type="Pfam" id="PF22629">
    <property type="entry name" value="ACT_AHAS_ss"/>
    <property type="match status" value="1"/>
</dbReference>
<name>A0A485KN65_9STRA</name>
<reference evidence="2" key="2">
    <citation type="submission" date="2019-06" db="EMBL/GenBank/DDBJ databases">
        <title>Genomics analysis of Aphanomyces spp. identifies a new class of oomycete effector associated with host adaptation.</title>
        <authorList>
            <person name="Gaulin E."/>
        </authorList>
    </citation>
    <scope>NUCLEOTIDE SEQUENCE</scope>
    <source>
        <strain evidence="2">CBS 578.67</strain>
    </source>
</reference>
<dbReference type="EMBL" id="VJMH01005145">
    <property type="protein sequence ID" value="KAF0699963.1"/>
    <property type="molecule type" value="Genomic_DNA"/>
</dbReference>
<protein>
    <submittedName>
        <fullName evidence="3">Aste57867_9513 protein</fullName>
    </submittedName>
</protein>
<dbReference type="InterPro" id="IPR054480">
    <property type="entry name" value="AHAS_small-like_ACT"/>
</dbReference>
<dbReference type="InterPro" id="IPR053050">
    <property type="entry name" value="ALS_regulatory_subunit"/>
</dbReference>
<dbReference type="InterPro" id="IPR045865">
    <property type="entry name" value="ACT-like_dom_sf"/>
</dbReference>
<keyword evidence="4" id="KW-1185">Reference proteome</keyword>
<evidence type="ECO:0000259" key="1">
    <source>
        <dbReference type="PROSITE" id="PS51671"/>
    </source>
</evidence>
<evidence type="ECO:0000313" key="4">
    <source>
        <dbReference type="Proteomes" id="UP000332933"/>
    </source>
</evidence>
<sequence length="222" mass="23581">MLRRVSSSLARRHSTAAAPLVNGVNRHVVAALIANHATTVAEITNLICARGYNVDSLVVGRTDIPGLVRLSVVVHGTDHHVTMMKRQLDDVVQVAAVKILTSNSQSQPNDSITLVERDLLLAKVSLSVPDARAAIATMAAQHGATVLHTSTTHAMVQLADAPTRIDAFLTQLEPLGLAEVHRSGVLAMDTDAAVTDRAVHVAFDRHHPGDMDSVDSTMLPPG</sequence>
<accession>A0A485KN65</accession>
<dbReference type="Pfam" id="PF10369">
    <property type="entry name" value="ALS_ss_C"/>
    <property type="match status" value="1"/>
</dbReference>
<dbReference type="OrthoDB" id="2013116at2759"/>
<evidence type="ECO:0000313" key="3">
    <source>
        <dbReference type="EMBL" id="VFT86392.1"/>
    </source>
</evidence>
<proteinExistence type="predicted"/>
<dbReference type="GO" id="GO:0009082">
    <property type="term" value="P:branched-chain amino acid biosynthetic process"/>
    <property type="evidence" value="ECO:0007669"/>
    <property type="project" value="InterPro"/>
</dbReference>
<dbReference type="AlphaFoldDB" id="A0A485KN65"/>
<dbReference type="EMBL" id="CAADRA010005166">
    <property type="protein sequence ID" value="VFT86392.1"/>
    <property type="molecule type" value="Genomic_DNA"/>
</dbReference>
<dbReference type="Gene3D" id="3.30.70.1150">
    <property type="entry name" value="ACT-like. Chain A, domain 2"/>
    <property type="match status" value="1"/>
</dbReference>
<reference evidence="3 4" key="1">
    <citation type="submission" date="2019-03" db="EMBL/GenBank/DDBJ databases">
        <authorList>
            <person name="Gaulin E."/>
            <person name="Dumas B."/>
        </authorList>
    </citation>
    <scope>NUCLEOTIDE SEQUENCE [LARGE SCALE GENOMIC DNA]</scope>
    <source>
        <strain evidence="3">CBS 568.67</strain>
    </source>
</reference>